<dbReference type="OrthoDB" id="9775207at2"/>
<comment type="subcellular location">
    <subcellularLocation>
        <location evidence="1">Cell membrane</location>
        <topology evidence="1">Multi-pass membrane protein</topology>
    </subcellularLocation>
</comment>
<dbReference type="InterPro" id="IPR023408">
    <property type="entry name" value="MscS_beta-dom_sf"/>
</dbReference>
<evidence type="ECO:0000313" key="10">
    <source>
        <dbReference type="EMBL" id="GEM79003.1"/>
    </source>
</evidence>
<evidence type="ECO:0000256" key="7">
    <source>
        <dbReference type="SAM" id="Phobius"/>
    </source>
</evidence>
<dbReference type="InterPro" id="IPR011066">
    <property type="entry name" value="MscS_channel_C_sf"/>
</dbReference>
<evidence type="ECO:0000259" key="8">
    <source>
        <dbReference type="Pfam" id="PF00924"/>
    </source>
</evidence>
<evidence type="ECO:0000259" key="9">
    <source>
        <dbReference type="Pfam" id="PF21082"/>
    </source>
</evidence>
<comment type="similarity">
    <text evidence="2">Belongs to the MscS (TC 1.A.23) family.</text>
</comment>
<sequence>MENEQVVTEPVVEHLGHFLIDVLSLFSITFDRSSFIADIGLFVVTSLVATFTYLVVRHFMRKFIRKFIHTSSQSYNAKTKLTIKRKHLPEKVSVLLPYYLFMSTIELIVPRTTIPGQLIDGVLEIGAAVLVLRTLFAVFDLLLIVVANKHFAHRLPLHGIVQFFKLSFVALAALITTSHILDRTPIYLISGVSVMAGMLAFIMKDTILGFIAGIQLAANKMISTGEWIQLDNHKVDGTVQEVTLTTVKVKNWDNTIAMIPSQTLVSEPFINWYGVDETGARRIKRAIFIDAETINFVDADMLEHMGKFRLLKSYIDRKQQEIEEYNHTLPHDADPINFRRLTNLGCFREYIASYLATHPAVIKDLTIVVRQLESNRFGLPIEVYCYVNKTNIKDYERAQADLFDHIYSIMKEFNLKTVKPISAIH</sequence>
<feature type="transmembrane region" description="Helical" evidence="7">
    <location>
        <begin position="35"/>
        <end position="56"/>
    </location>
</feature>
<feature type="transmembrane region" description="Helical" evidence="7">
    <location>
        <begin position="186"/>
        <end position="203"/>
    </location>
</feature>
<comment type="caution">
    <text evidence="10">The sequence shown here is derived from an EMBL/GenBank/DDBJ whole genome shotgun (WGS) entry which is preliminary data.</text>
</comment>
<protein>
    <submittedName>
        <fullName evidence="10">Mechanosensitive ion channel protein MscS</fullName>
    </submittedName>
</protein>
<name>A0A511QNU5_9VIBR</name>
<keyword evidence="3" id="KW-1003">Cell membrane</keyword>
<dbReference type="RefSeq" id="WP_119008563.1">
    <property type="nucleotide sequence ID" value="NZ_BJXK01000004.1"/>
</dbReference>
<dbReference type="Pfam" id="PF00924">
    <property type="entry name" value="MS_channel_2nd"/>
    <property type="match status" value="1"/>
</dbReference>
<organism evidence="10 11">
    <name type="scientific">Vibrio superstes NBRC 103154</name>
    <dbReference type="NCBI Taxonomy" id="1219062"/>
    <lineage>
        <taxon>Bacteria</taxon>
        <taxon>Pseudomonadati</taxon>
        <taxon>Pseudomonadota</taxon>
        <taxon>Gammaproteobacteria</taxon>
        <taxon>Vibrionales</taxon>
        <taxon>Vibrionaceae</taxon>
        <taxon>Vibrio</taxon>
    </lineage>
</organism>
<dbReference type="GO" id="GO:0005886">
    <property type="term" value="C:plasma membrane"/>
    <property type="evidence" value="ECO:0007669"/>
    <property type="project" value="UniProtKB-SubCell"/>
</dbReference>
<dbReference type="AlphaFoldDB" id="A0A511QNU5"/>
<keyword evidence="11" id="KW-1185">Reference proteome</keyword>
<dbReference type="InterPro" id="IPR010920">
    <property type="entry name" value="LSM_dom_sf"/>
</dbReference>
<reference evidence="10 11" key="1">
    <citation type="submission" date="2019-07" db="EMBL/GenBank/DDBJ databases">
        <title>Whole genome shotgun sequence of Vibrio superstes NBRC 103154.</title>
        <authorList>
            <person name="Hosoyama A."/>
            <person name="Uohara A."/>
            <person name="Ohji S."/>
            <person name="Ichikawa N."/>
        </authorList>
    </citation>
    <scope>NUCLEOTIDE SEQUENCE [LARGE SCALE GENOMIC DNA]</scope>
    <source>
        <strain evidence="10 11">NBRC 103154</strain>
    </source>
</reference>
<feature type="transmembrane region" description="Helical" evidence="7">
    <location>
        <begin position="94"/>
        <end position="113"/>
    </location>
</feature>
<dbReference type="GO" id="GO:0008381">
    <property type="term" value="F:mechanosensitive monoatomic ion channel activity"/>
    <property type="evidence" value="ECO:0007669"/>
    <property type="project" value="InterPro"/>
</dbReference>
<dbReference type="Gene3D" id="2.30.30.60">
    <property type="match status" value="1"/>
</dbReference>
<accession>A0A511QNU5</accession>
<feature type="transmembrane region" description="Helical" evidence="7">
    <location>
        <begin position="159"/>
        <end position="180"/>
    </location>
</feature>
<dbReference type="SUPFAM" id="SSF82689">
    <property type="entry name" value="Mechanosensitive channel protein MscS (YggB), C-terminal domain"/>
    <property type="match status" value="1"/>
</dbReference>
<dbReference type="EMBL" id="BJXK01000004">
    <property type="protein sequence ID" value="GEM79003.1"/>
    <property type="molecule type" value="Genomic_DNA"/>
</dbReference>
<dbReference type="PANTHER" id="PTHR30414">
    <property type="entry name" value="MINICONDUCTANCE MECHANOSENSITIVE CHANNEL YBDG"/>
    <property type="match status" value="1"/>
</dbReference>
<dbReference type="SUPFAM" id="SSF50182">
    <property type="entry name" value="Sm-like ribonucleoproteins"/>
    <property type="match status" value="1"/>
</dbReference>
<dbReference type="InterPro" id="IPR030192">
    <property type="entry name" value="YbdG"/>
</dbReference>
<gene>
    <name evidence="10" type="primary">ybdG</name>
    <name evidence="10" type="ORF">VSU01S_12480</name>
</gene>
<dbReference type="Pfam" id="PF21082">
    <property type="entry name" value="MS_channel_3rd"/>
    <property type="match status" value="1"/>
</dbReference>
<feature type="domain" description="Mechanosensitive ion channel MscS" evidence="8">
    <location>
        <begin position="205"/>
        <end position="272"/>
    </location>
</feature>
<dbReference type="InterPro" id="IPR006685">
    <property type="entry name" value="MscS_channel_2nd"/>
</dbReference>
<evidence type="ECO:0000256" key="5">
    <source>
        <dbReference type="ARBA" id="ARBA00022989"/>
    </source>
</evidence>
<dbReference type="GO" id="GO:0071470">
    <property type="term" value="P:cellular response to osmotic stress"/>
    <property type="evidence" value="ECO:0007669"/>
    <property type="project" value="InterPro"/>
</dbReference>
<evidence type="ECO:0000256" key="6">
    <source>
        <dbReference type="ARBA" id="ARBA00023136"/>
    </source>
</evidence>
<proteinExistence type="inferred from homology"/>
<evidence type="ECO:0000256" key="1">
    <source>
        <dbReference type="ARBA" id="ARBA00004651"/>
    </source>
</evidence>
<evidence type="ECO:0000256" key="4">
    <source>
        <dbReference type="ARBA" id="ARBA00022692"/>
    </source>
</evidence>
<feature type="domain" description="Mechanosensitive ion channel MscS C-terminal" evidence="9">
    <location>
        <begin position="352"/>
        <end position="415"/>
    </location>
</feature>
<dbReference type="PANTHER" id="PTHR30414:SF0">
    <property type="entry name" value="MINICONDUCTANCE MECHANOSENSITIVE CHANNEL YBDG"/>
    <property type="match status" value="1"/>
</dbReference>
<keyword evidence="6 7" id="KW-0472">Membrane</keyword>
<evidence type="ECO:0000256" key="3">
    <source>
        <dbReference type="ARBA" id="ARBA00022475"/>
    </source>
</evidence>
<dbReference type="InterPro" id="IPR049278">
    <property type="entry name" value="MS_channel_C"/>
</dbReference>
<feature type="transmembrane region" description="Helical" evidence="7">
    <location>
        <begin position="125"/>
        <end position="147"/>
    </location>
</feature>
<evidence type="ECO:0000256" key="2">
    <source>
        <dbReference type="ARBA" id="ARBA00008017"/>
    </source>
</evidence>
<dbReference type="Proteomes" id="UP000321113">
    <property type="component" value="Unassembled WGS sequence"/>
</dbReference>
<keyword evidence="5 7" id="KW-1133">Transmembrane helix</keyword>
<evidence type="ECO:0000313" key="11">
    <source>
        <dbReference type="Proteomes" id="UP000321113"/>
    </source>
</evidence>
<keyword evidence="4 7" id="KW-0812">Transmembrane</keyword>